<evidence type="ECO:0000256" key="1">
    <source>
        <dbReference type="ARBA" id="ARBA00004123"/>
    </source>
</evidence>
<dbReference type="Gene3D" id="1.25.40.1040">
    <property type="match status" value="1"/>
</dbReference>
<evidence type="ECO:0000256" key="3">
    <source>
        <dbReference type="ARBA" id="ARBA00023242"/>
    </source>
</evidence>
<dbReference type="InterPro" id="IPR008847">
    <property type="entry name" value="Suf"/>
</dbReference>
<dbReference type="Pfam" id="PF05843">
    <property type="entry name" value="Suf"/>
    <property type="match status" value="1"/>
</dbReference>
<dbReference type="InterPro" id="IPR011990">
    <property type="entry name" value="TPR-like_helical_dom_sf"/>
</dbReference>
<dbReference type="WBParaSite" id="TCNE_0001995301-mRNA-1">
    <property type="protein sequence ID" value="TCNE_0001995301-mRNA-1"/>
    <property type="gene ID" value="TCNE_0001995301"/>
</dbReference>
<proteinExistence type="predicted"/>
<evidence type="ECO:0000313" key="6">
    <source>
        <dbReference type="WBParaSite" id="TCNE_0001995301-mRNA-1"/>
    </source>
</evidence>
<name>A0A183VGS9_TOXCA</name>
<evidence type="ECO:0000313" key="5">
    <source>
        <dbReference type="Proteomes" id="UP000050794"/>
    </source>
</evidence>
<sequence length="139" mass="15938">LQSVNSTLAEKLIAERNKEYQVAKRISKSLEQITRGLNRQAVSVPPRGTAAEIKQLEMWRKYIQWEKTNPLGTEEYAHFAKRVIFAYEQALLCLGYYPDIWYEASLFQQQAAVALAEKGDVKLAAQMNGEVARMFTAFY</sequence>
<dbReference type="GO" id="GO:0005634">
    <property type="term" value="C:nucleus"/>
    <property type="evidence" value="ECO:0007669"/>
    <property type="project" value="UniProtKB-SubCell"/>
</dbReference>
<dbReference type="PANTHER" id="PTHR19980:SF0">
    <property type="entry name" value="CLEAVAGE STIMULATION FACTOR SUBUNIT 3"/>
    <property type="match status" value="1"/>
</dbReference>
<evidence type="ECO:0000259" key="4">
    <source>
        <dbReference type="Pfam" id="PF05843"/>
    </source>
</evidence>
<dbReference type="SUPFAM" id="SSF48452">
    <property type="entry name" value="TPR-like"/>
    <property type="match status" value="1"/>
</dbReference>
<protein>
    <submittedName>
        <fullName evidence="6">FAT domain-containing protein</fullName>
    </submittedName>
</protein>
<dbReference type="InterPro" id="IPR045243">
    <property type="entry name" value="Rna14-like"/>
</dbReference>
<dbReference type="GO" id="GO:0003729">
    <property type="term" value="F:mRNA binding"/>
    <property type="evidence" value="ECO:0007669"/>
    <property type="project" value="TreeGrafter"/>
</dbReference>
<organism evidence="5 6">
    <name type="scientific">Toxocara canis</name>
    <name type="common">Canine roundworm</name>
    <dbReference type="NCBI Taxonomy" id="6265"/>
    <lineage>
        <taxon>Eukaryota</taxon>
        <taxon>Metazoa</taxon>
        <taxon>Ecdysozoa</taxon>
        <taxon>Nematoda</taxon>
        <taxon>Chromadorea</taxon>
        <taxon>Rhabditida</taxon>
        <taxon>Spirurina</taxon>
        <taxon>Ascaridomorpha</taxon>
        <taxon>Ascaridoidea</taxon>
        <taxon>Toxocaridae</taxon>
        <taxon>Toxocara</taxon>
    </lineage>
</organism>
<dbReference type="AlphaFoldDB" id="A0A183VGS9"/>
<keyword evidence="2" id="KW-0677">Repeat</keyword>
<dbReference type="Proteomes" id="UP000050794">
    <property type="component" value="Unassembled WGS sequence"/>
</dbReference>
<dbReference type="PANTHER" id="PTHR19980">
    <property type="entry name" value="RNA CLEAVAGE STIMULATION FACTOR"/>
    <property type="match status" value="1"/>
</dbReference>
<accession>A0A183VGS9</accession>
<keyword evidence="3" id="KW-0539">Nucleus</keyword>
<keyword evidence="5" id="KW-1185">Reference proteome</keyword>
<feature type="domain" description="Suppressor of forked" evidence="4">
    <location>
        <begin position="2"/>
        <end position="113"/>
    </location>
</feature>
<reference evidence="6" key="1">
    <citation type="submission" date="2016-06" db="UniProtKB">
        <authorList>
            <consortium name="WormBaseParasite"/>
        </authorList>
    </citation>
    <scope>IDENTIFICATION</scope>
</reference>
<evidence type="ECO:0000256" key="2">
    <source>
        <dbReference type="ARBA" id="ARBA00022737"/>
    </source>
</evidence>
<dbReference type="GO" id="GO:0031124">
    <property type="term" value="P:mRNA 3'-end processing"/>
    <property type="evidence" value="ECO:0007669"/>
    <property type="project" value="InterPro"/>
</dbReference>
<comment type="subcellular location">
    <subcellularLocation>
        <location evidence="1">Nucleus</location>
    </subcellularLocation>
</comment>